<keyword evidence="3 6" id="KW-0812">Transmembrane</keyword>
<dbReference type="InterPro" id="IPR051598">
    <property type="entry name" value="TSUP/Inactive_protease-like"/>
</dbReference>
<protein>
    <recommendedName>
        <fullName evidence="6">Probable membrane transporter protein</fullName>
    </recommendedName>
</protein>
<reference evidence="7" key="1">
    <citation type="journal article" date="2021" name="PeerJ">
        <title>Extensive microbial diversity within the chicken gut microbiome revealed by metagenomics and culture.</title>
        <authorList>
            <person name="Gilroy R."/>
            <person name="Ravi A."/>
            <person name="Getino M."/>
            <person name="Pursley I."/>
            <person name="Horton D.L."/>
            <person name="Alikhan N.F."/>
            <person name="Baker D."/>
            <person name="Gharbi K."/>
            <person name="Hall N."/>
            <person name="Watson M."/>
            <person name="Adriaenssens E.M."/>
            <person name="Foster-Nyarko E."/>
            <person name="Jarju S."/>
            <person name="Secka A."/>
            <person name="Antonio M."/>
            <person name="Oren A."/>
            <person name="Chaudhuri R.R."/>
            <person name="La Ragione R."/>
            <person name="Hildebrand F."/>
            <person name="Pallen M.J."/>
        </authorList>
    </citation>
    <scope>NUCLEOTIDE SEQUENCE</scope>
    <source>
        <strain evidence="7">811</strain>
    </source>
</reference>
<feature type="transmembrane region" description="Helical" evidence="6">
    <location>
        <begin position="72"/>
        <end position="94"/>
    </location>
</feature>
<evidence type="ECO:0000256" key="1">
    <source>
        <dbReference type="ARBA" id="ARBA00004141"/>
    </source>
</evidence>
<dbReference type="PANTHER" id="PTHR43701">
    <property type="entry name" value="MEMBRANE TRANSPORTER PROTEIN MJ0441-RELATED"/>
    <property type="match status" value="1"/>
</dbReference>
<evidence type="ECO:0000256" key="3">
    <source>
        <dbReference type="ARBA" id="ARBA00022692"/>
    </source>
</evidence>
<sequence length="127" mass="13357">MRFLVWLTAGIAGGVLGGMGMGGGTVLIPILTIFCGVPQHMAQSVNLLTFLPMSALSLRVHSQNGLLDTKGALWMMVPATVLSALGAVFVQGVASGALRVGFGIFLCLLSLYQFYGGWKSLLAQKEK</sequence>
<comment type="subcellular location">
    <subcellularLocation>
        <location evidence="6">Cell membrane</location>
        <topology evidence="6">Multi-pass membrane protein</topology>
    </subcellularLocation>
    <subcellularLocation>
        <location evidence="1">Membrane</location>
        <topology evidence="1">Multi-pass membrane protein</topology>
    </subcellularLocation>
</comment>
<evidence type="ECO:0000256" key="5">
    <source>
        <dbReference type="ARBA" id="ARBA00023136"/>
    </source>
</evidence>
<dbReference type="GO" id="GO:0005886">
    <property type="term" value="C:plasma membrane"/>
    <property type="evidence" value="ECO:0007669"/>
    <property type="project" value="UniProtKB-SubCell"/>
</dbReference>
<evidence type="ECO:0000256" key="4">
    <source>
        <dbReference type="ARBA" id="ARBA00022989"/>
    </source>
</evidence>
<dbReference type="Proteomes" id="UP000824204">
    <property type="component" value="Unassembled WGS sequence"/>
</dbReference>
<dbReference type="EMBL" id="DXFX01000072">
    <property type="protein sequence ID" value="HIX07957.1"/>
    <property type="molecule type" value="Genomic_DNA"/>
</dbReference>
<dbReference type="Pfam" id="PF01925">
    <property type="entry name" value="TauE"/>
    <property type="match status" value="1"/>
</dbReference>
<evidence type="ECO:0000313" key="7">
    <source>
        <dbReference type="EMBL" id="HIX07957.1"/>
    </source>
</evidence>
<dbReference type="AlphaFoldDB" id="A0A9D1V867"/>
<keyword evidence="6" id="KW-1003">Cell membrane</keyword>
<dbReference type="InterPro" id="IPR002781">
    <property type="entry name" value="TM_pro_TauE-like"/>
</dbReference>
<feature type="transmembrane region" description="Helical" evidence="6">
    <location>
        <begin position="100"/>
        <end position="118"/>
    </location>
</feature>
<evidence type="ECO:0000256" key="6">
    <source>
        <dbReference type="RuleBase" id="RU363041"/>
    </source>
</evidence>
<keyword evidence="4 6" id="KW-1133">Transmembrane helix</keyword>
<evidence type="ECO:0000256" key="2">
    <source>
        <dbReference type="ARBA" id="ARBA00009142"/>
    </source>
</evidence>
<evidence type="ECO:0000313" key="8">
    <source>
        <dbReference type="Proteomes" id="UP000824204"/>
    </source>
</evidence>
<proteinExistence type="inferred from homology"/>
<comment type="caution">
    <text evidence="7">The sequence shown here is derived from an EMBL/GenBank/DDBJ whole genome shotgun (WGS) entry which is preliminary data.</text>
</comment>
<keyword evidence="5 6" id="KW-0472">Membrane</keyword>
<organism evidence="7 8">
    <name type="scientific">Candidatus Borkfalkia faecipullorum</name>
    <dbReference type="NCBI Taxonomy" id="2838510"/>
    <lineage>
        <taxon>Bacteria</taxon>
        <taxon>Bacillati</taxon>
        <taxon>Bacillota</taxon>
        <taxon>Clostridia</taxon>
        <taxon>Christensenellales</taxon>
        <taxon>Christensenellaceae</taxon>
        <taxon>Candidatus Borkfalkia</taxon>
    </lineage>
</organism>
<dbReference type="PANTHER" id="PTHR43701:SF2">
    <property type="entry name" value="MEMBRANE TRANSPORTER PROTEIN YJNA-RELATED"/>
    <property type="match status" value="1"/>
</dbReference>
<comment type="similarity">
    <text evidence="2 6">Belongs to the 4-toluene sulfonate uptake permease (TSUP) (TC 2.A.102) family.</text>
</comment>
<gene>
    <name evidence="7" type="ORF">H9741_05775</name>
</gene>
<accession>A0A9D1V867</accession>
<reference evidence="7" key="2">
    <citation type="submission" date="2021-04" db="EMBL/GenBank/DDBJ databases">
        <authorList>
            <person name="Gilroy R."/>
        </authorList>
    </citation>
    <scope>NUCLEOTIDE SEQUENCE</scope>
    <source>
        <strain evidence="7">811</strain>
    </source>
</reference>
<name>A0A9D1V867_9FIRM</name>